<dbReference type="STRING" id="1797995.A2242_04485"/>
<dbReference type="Proteomes" id="UP000178925">
    <property type="component" value="Unassembled WGS sequence"/>
</dbReference>
<comment type="caution">
    <text evidence="1">The sequence shown here is derived from an EMBL/GenBank/DDBJ whole genome shotgun (WGS) entry which is preliminary data.</text>
</comment>
<evidence type="ECO:0008006" key="3">
    <source>
        <dbReference type="Google" id="ProtNLM"/>
    </source>
</evidence>
<dbReference type="Gene3D" id="3.40.50.150">
    <property type="entry name" value="Vaccinia Virus protein VP39"/>
    <property type="match status" value="1"/>
</dbReference>
<organism evidence="1 2">
    <name type="scientific">Candidatus Falkowbacteria bacterium RIFOXYA2_FULL_47_9</name>
    <dbReference type="NCBI Taxonomy" id="1797995"/>
    <lineage>
        <taxon>Bacteria</taxon>
        <taxon>Candidatus Falkowiibacteriota</taxon>
    </lineage>
</organism>
<protein>
    <recommendedName>
        <fullName evidence="3">SAM-dependent methyltransferase</fullName>
    </recommendedName>
</protein>
<dbReference type="SUPFAM" id="SSF53335">
    <property type="entry name" value="S-adenosyl-L-methionine-dependent methyltransferases"/>
    <property type="match status" value="1"/>
</dbReference>
<sequence>MRSFSIHSSSFRDPSGFMYIDQESGQLRRQVNKIYQKHYDALMTSGLYNVLVSSGRLIEHKELPLTESLQQDSTYKVIQPNMVPFISYPFEWSFSQLKDAALLTLSIQKSALEHGLILKDASAYNIQFLDGQPIMIDTLSFEQYIPGTPWIAYRQFCQHFLAPLAIMSYVDIRLNQWFRIYIDGIPLNLASKLLPVRTYASFGLLSHIHLHAKSQAHFAGKSANIARYSMGKTSLLGLIDNLESLVRRLRWQPAGTEWAEYYTATNYSDESFAHKKRLVTEFLEKSGAKKVWDVGANDGTFSRLASGSGRLTVSFDYDPASVEKNYLRLRHDQTKHLLPLLIDITNPSPNFGWSNEERDSLIKRGPADCALALALVHHLAISNNLPLGHIASFFSKIARQLIIEFVPKSDSQAQKLLVTRPDIFPDYNKNAFEREFKNYFTIAAQESIVGSERTLYLMQRL</sequence>
<dbReference type="AlphaFoldDB" id="A0A1F5SM83"/>
<name>A0A1F5SM83_9BACT</name>
<dbReference type="InterPro" id="IPR029063">
    <property type="entry name" value="SAM-dependent_MTases_sf"/>
</dbReference>
<accession>A0A1F5SM83</accession>
<reference evidence="1 2" key="1">
    <citation type="journal article" date="2016" name="Nat. Commun.">
        <title>Thousands of microbial genomes shed light on interconnected biogeochemical processes in an aquifer system.</title>
        <authorList>
            <person name="Anantharaman K."/>
            <person name="Brown C.T."/>
            <person name="Hug L.A."/>
            <person name="Sharon I."/>
            <person name="Castelle C.J."/>
            <person name="Probst A.J."/>
            <person name="Thomas B.C."/>
            <person name="Singh A."/>
            <person name="Wilkins M.J."/>
            <person name="Karaoz U."/>
            <person name="Brodie E.L."/>
            <person name="Williams K.H."/>
            <person name="Hubbard S.S."/>
            <person name="Banfield J.F."/>
        </authorList>
    </citation>
    <scope>NUCLEOTIDE SEQUENCE [LARGE SCALE GENOMIC DNA]</scope>
</reference>
<dbReference type="EMBL" id="MFGC01000025">
    <property type="protein sequence ID" value="OGF27351.1"/>
    <property type="molecule type" value="Genomic_DNA"/>
</dbReference>
<evidence type="ECO:0000313" key="1">
    <source>
        <dbReference type="EMBL" id="OGF27351.1"/>
    </source>
</evidence>
<evidence type="ECO:0000313" key="2">
    <source>
        <dbReference type="Proteomes" id="UP000178925"/>
    </source>
</evidence>
<gene>
    <name evidence="1" type="ORF">A2242_04485</name>
</gene>
<proteinExistence type="predicted"/>